<sequence>MARDRLFKDIHGPLFLTALQDRTVTTFTRRVEKDLAARAIPVRGGPYTVAALVVLAYMHAAEAKREPSERWAGHAAPLTAEQTRDMAFALTDEELTFVSMSITPERRAAAALDPSLEVAAINMLALPVGYVLRANSSLLFPRSPSDKTSR</sequence>
<dbReference type="Proteomes" id="UP000288246">
    <property type="component" value="Unassembled WGS sequence"/>
</dbReference>
<dbReference type="AlphaFoldDB" id="A0A401UXH4"/>
<reference evidence="1 2" key="1">
    <citation type="submission" date="2018-11" db="EMBL/GenBank/DDBJ databases">
        <title>Draft genome sequence of Cellulomonas takizawaensis strain TKZ-21.</title>
        <authorList>
            <person name="Yamamura H."/>
            <person name="Hayashi T."/>
            <person name="Hamada M."/>
            <person name="Serisawa Y."/>
            <person name="Matsuyama K."/>
            <person name="Nakagawa Y."/>
            <person name="Otoguro M."/>
            <person name="Yanagida F."/>
            <person name="Hayakawa M."/>
        </authorList>
    </citation>
    <scope>NUCLEOTIDE SEQUENCE [LARGE SCALE GENOMIC DNA]</scope>
    <source>
        <strain evidence="1 2">TKZ-21</strain>
    </source>
</reference>
<comment type="caution">
    <text evidence="1">The sequence shown here is derived from an EMBL/GenBank/DDBJ whole genome shotgun (WGS) entry which is preliminary data.</text>
</comment>
<gene>
    <name evidence="1" type="ORF">CTKZ_08860</name>
</gene>
<name>A0A401UXH4_9CELL</name>
<organism evidence="1 2">
    <name type="scientific">Cellulomonas algicola</name>
    <dbReference type="NCBI Taxonomy" id="2071633"/>
    <lineage>
        <taxon>Bacteria</taxon>
        <taxon>Bacillati</taxon>
        <taxon>Actinomycetota</taxon>
        <taxon>Actinomycetes</taxon>
        <taxon>Micrococcales</taxon>
        <taxon>Cellulomonadaceae</taxon>
        <taxon>Cellulomonas</taxon>
    </lineage>
</organism>
<accession>A0A401UXH4</accession>
<evidence type="ECO:0000313" key="2">
    <source>
        <dbReference type="Proteomes" id="UP000288246"/>
    </source>
</evidence>
<protein>
    <submittedName>
        <fullName evidence="1">Uncharacterized protein</fullName>
    </submittedName>
</protein>
<evidence type="ECO:0000313" key="1">
    <source>
        <dbReference type="EMBL" id="GCD19324.1"/>
    </source>
</evidence>
<keyword evidence="2" id="KW-1185">Reference proteome</keyword>
<dbReference type="EMBL" id="BHYL01000059">
    <property type="protein sequence ID" value="GCD19324.1"/>
    <property type="molecule type" value="Genomic_DNA"/>
</dbReference>
<dbReference type="RefSeq" id="WP_124341858.1">
    <property type="nucleotide sequence ID" value="NZ_BHYL01000059.1"/>
</dbReference>
<proteinExistence type="predicted"/>